<dbReference type="EMBL" id="JYDW01002893">
    <property type="protein sequence ID" value="KRZ46556.1"/>
    <property type="molecule type" value="Genomic_DNA"/>
</dbReference>
<comment type="caution">
    <text evidence="1">The sequence shown here is derived from an EMBL/GenBank/DDBJ whole genome shotgun (WGS) entry which is preliminary data.</text>
</comment>
<gene>
    <name evidence="1" type="ORF">T02_6900</name>
</gene>
<organism evidence="1 2">
    <name type="scientific">Trichinella nativa</name>
    <dbReference type="NCBI Taxonomy" id="6335"/>
    <lineage>
        <taxon>Eukaryota</taxon>
        <taxon>Metazoa</taxon>
        <taxon>Ecdysozoa</taxon>
        <taxon>Nematoda</taxon>
        <taxon>Enoplea</taxon>
        <taxon>Dorylaimia</taxon>
        <taxon>Trichinellida</taxon>
        <taxon>Trichinellidae</taxon>
        <taxon>Trichinella</taxon>
    </lineage>
</organism>
<dbReference type="AlphaFoldDB" id="A0A0V1KHN2"/>
<name>A0A0V1KHN2_9BILA</name>
<evidence type="ECO:0000313" key="1">
    <source>
        <dbReference type="EMBL" id="KRZ46556.1"/>
    </source>
</evidence>
<sequence length="41" mass="4888">MLIVIHWTEHKVPNEGAREIPPELLGTKPPIKENTWWNLWL</sequence>
<evidence type="ECO:0000313" key="2">
    <source>
        <dbReference type="Proteomes" id="UP000054721"/>
    </source>
</evidence>
<keyword evidence="2" id="KW-1185">Reference proteome</keyword>
<dbReference type="Proteomes" id="UP000054721">
    <property type="component" value="Unassembled WGS sequence"/>
</dbReference>
<proteinExistence type="predicted"/>
<accession>A0A0V1KHN2</accession>
<protein>
    <submittedName>
        <fullName evidence="1">Uncharacterized protein</fullName>
    </submittedName>
</protein>
<reference evidence="1 2" key="1">
    <citation type="submission" date="2015-05" db="EMBL/GenBank/DDBJ databases">
        <title>Evolution of Trichinella species and genotypes.</title>
        <authorList>
            <person name="Korhonen P.K."/>
            <person name="Edoardo P."/>
            <person name="Giuseppe L.R."/>
            <person name="Gasser R.B."/>
        </authorList>
    </citation>
    <scope>NUCLEOTIDE SEQUENCE [LARGE SCALE GENOMIC DNA]</scope>
    <source>
        <strain evidence="1">ISS10</strain>
    </source>
</reference>